<dbReference type="InterPro" id="IPR006070">
    <property type="entry name" value="Sua5-like_dom"/>
</dbReference>
<keyword evidence="12" id="KW-0472">Membrane</keyword>
<dbReference type="Gene3D" id="3.90.870.10">
    <property type="entry name" value="DHBP synthase"/>
    <property type="match status" value="1"/>
</dbReference>
<dbReference type="InterPro" id="IPR050156">
    <property type="entry name" value="TC-AMP_synthase_SUA5"/>
</dbReference>
<organism evidence="17 18">
    <name type="scientific">Cryptolaemus montrouzieri</name>
    <dbReference type="NCBI Taxonomy" id="559131"/>
    <lineage>
        <taxon>Eukaryota</taxon>
        <taxon>Metazoa</taxon>
        <taxon>Ecdysozoa</taxon>
        <taxon>Arthropoda</taxon>
        <taxon>Hexapoda</taxon>
        <taxon>Insecta</taxon>
        <taxon>Pterygota</taxon>
        <taxon>Neoptera</taxon>
        <taxon>Endopterygota</taxon>
        <taxon>Coleoptera</taxon>
        <taxon>Polyphaga</taxon>
        <taxon>Cucujiformia</taxon>
        <taxon>Coccinelloidea</taxon>
        <taxon>Coccinellidae</taxon>
        <taxon>Scymninae</taxon>
        <taxon>Scymnini</taxon>
        <taxon>Cryptolaemus</taxon>
    </lineage>
</organism>
<dbReference type="InterPro" id="IPR017945">
    <property type="entry name" value="DHBP_synth_RibB-like_a/b_dom"/>
</dbReference>
<gene>
    <name evidence="17" type="ORF">HHI36_017958</name>
</gene>
<dbReference type="SUPFAM" id="SSF55821">
    <property type="entry name" value="YrdC/RibB"/>
    <property type="match status" value="1"/>
</dbReference>
<dbReference type="GO" id="GO:0005886">
    <property type="term" value="C:plasma membrane"/>
    <property type="evidence" value="ECO:0007669"/>
    <property type="project" value="UniProtKB-SubCell"/>
</dbReference>
<keyword evidence="10" id="KW-0809">Transit peptide</keyword>
<evidence type="ECO:0000256" key="12">
    <source>
        <dbReference type="ARBA" id="ARBA00023136"/>
    </source>
</evidence>
<evidence type="ECO:0000256" key="11">
    <source>
        <dbReference type="ARBA" id="ARBA00023128"/>
    </source>
</evidence>
<dbReference type="PANTHER" id="PTHR17490">
    <property type="entry name" value="SUA5"/>
    <property type="match status" value="1"/>
</dbReference>
<evidence type="ECO:0000256" key="4">
    <source>
        <dbReference type="ARBA" id="ARBA00007663"/>
    </source>
</evidence>
<dbReference type="PROSITE" id="PS51163">
    <property type="entry name" value="YRDC"/>
    <property type="match status" value="1"/>
</dbReference>
<dbReference type="Proteomes" id="UP001516400">
    <property type="component" value="Unassembled WGS sequence"/>
</dbReference>
<evidence type="ECO:0000256" key="9">
    <source>
        <dbReference type="ARBA" id="ARBA00022679"/>
    </source>
</evidence>
<evidence type="ECO:0000256" key="15">
    <source>
        <dbReference type="ARBA" id="ARBA00063146"/>
    </source>
</evidence>
<protein>
    <recommendedName>
        <fullName evidence="6">Threonylcarbamoyl-AMP synthase</fullName>
        <ecNumber evidence="5">2.7.7.87</ecNumber>
    </recommendedName>
</protein>
<evidence type="ECO:0000256" key="13">
    <source>
        <dbReference type="ARBA" id="ARBA00048366"/>
    </source>
</evidence>
<dbReference type="NCBIfam" id="TIGR00057">
    <property type="entry name" value="L-threonylcarbamoyladenylate synthase"/>
    <property type="match status" value="1"/>
</dbReference>
<comment type="function">
    <text evidence="14">Cytoplasmic and mitochondrial threonylcarbamoyl-AMP synthase required for the formation of a threonylcarbamoyl group on adenosine at position 37 (t(6)A37) in tRNAs that read codons beginning with adenine. Catalyzes the conversion of L-threonine, HCO(3)(-)/CO(2) and ATP to give threonylcarbamoyl-AMP (TC-AMP) as the acyladenylate intermediate, with the release of diphosphate. Participates in t(6)A37 formation in cytoplasmic and mitochondrial tRNAs. May regulate the activity of some transporters.</text>
</comment>
<comment type="catalytic activity">
    <reaction evidence="13">
        <text>L-threonine + hydrogencarbonate + ATP = L-threonylcarbamoyladenylate + diphosphate + H2O</text>
        <dbReference type="Rhea" id="RHEA:36407"/>
        <dbReference type="ChEBI" id="CHEBI:15377"/>
        <dbReference type="ChEBI" id="CHEBI:17544"/>
        <dbReference type="ChEBI" id="CHEBI:30616"/>
        <dbReference type="ChEBI" id="CHEBI:33019"/>
        <dbReference type="ChEBI" id="CHEBI:57926"/>
        <dbReference type="ChEBI" id="CHEBI:73682"/>
        <dbReference type="EC" id="2.7.7.87"/>
    </reaction>
</comment>
<dbReference type="PANTHER" id="PTHR17490:SF10">
    <property type="entry name" value="THREONYLCARBAMOYL-AMP SYNTHASE"/>
    <property type="match status" value="1"/>
</dbReference>
<sequence length="234" mass="25343">MFVENRLLSMKIRLLSTMAAHVNIASSKAENCAVRLLKSGGVIALPTDTIYGIACDATNTVAINKLYSIKCRNESKPLAICLGDVCDVQNWGIVDHLPVDLLSKLLPGPVTLILQSVNNFLDKSLTYQGKVGIRIPDYDFIRSVANGLGTPLALTSANISSEPSSLRIEEFQVLWDKLDGIFNGGNLSDNATNRGGSTIVDLSKTGYYNIVRNGMALENTILILNKFGLRNSVV</sequence>
<feature type="domain" description="YrdC-like" evidence="16">
    <location>
        <begin position="27"/>
        <end position="216"/>
    </location>
</feature>
<evidence type="ECO:0000256" key="5">
    <source>
        <dbReference type="ARBA" id="ARBA00012584"/>
    </source>
</evidence>
<evidence type="ECO:0000313" key="17">
    <source>
        <dbReference type="EMBL" id="KAL3283788.1"/>
    </source>
</evidence>
<proteinExistence type="inferred from homology"/>
<evidence type="ECO:0000259" key="16">
    <source>
        <dbReference type="PROSITE" id="PS51163"/>
    </source>
</evidence>
<dbReference type="EMBL" id="JABFTP020000165">
    <property type="protein sequence ID" value="KAL3283788.1"/>
    <property type="molecule type" value="Genomic_DNA"/>
</dbReference>
<evidence type="ECO:0000256" key="10">
    <source>
        <dbReference type="ARBA" id="ARBA00022946"/>
    </source>
</evidence>
<keyword evidence="18" id="KW-1185">Reference proteome</keyword>
<comment type="subcellular location">
    <subcellularLocation>
        <location evidence="2">Cell membrane</location>
        <topology evidence="2">Peripheral membrane protein</topology>
    </subcellularLocation>
    <subcellularLocation>
        <location evidence="3">Cytoplasm</location>
    </subcellularLocation>
    <subcellularLocation>
        <location evidence="1">Mitochondrion</location>
    </subcellularLocation>
</comment>
<evidence type="ECO:0000256" key="3">
    <source>
        <dbReference type="ARBA" id="ARBA00004496"/>
    </source>
</evidence>
<evidence type="ECO:0000256" key="14">
    <source>
        <dbReference type="ARBA" id="ARBA00058524"/>
    </source>
</evidence>
<evidence type="ECO:0000256" key="8">
    <source>
        <dbReference type="ARBA" id="ARBA00022490"/>
    </source>
</evidence>
<keyword evidence="9" id="KW-0808">Transferase</keyword>
<evidence type="ECO:0000256" key="1">
    <source>
        <dbReference type="ARBA" id="ARBA00004173"/>
    </source>
</evidence>
<evidence type="ECO:0000256" key="2">
    <source>
        <dbReference type="ARBA" id="ARBA00004202"/>
    </source>
</evidence>
<comment type="caution">
    <text evidence="17">The sequence shown here is derived from an EMBL/GenBank/DDBJ whole genome shotgun (WGS) entry which is preliminary data.</text>
</comment>
<dbReference type="GO" id="GO:0061710">
    <property type="term" value="F:L-threonylcarbamoyladenylate synthase"/>
    <property type="evidence" value="ECO:0007669"/>
    <property type="project" value="UniProtKB-EC"/>
</dbReference>
<evidence type="ECO:0000256" key="6">
    <source>
        <dbReference type="ARBA" id="ARBA00015492"/>
    </source>
</evidence>
<keyword evidence="8" id="KW-0963">Cytoplasm</keyword>
<evidence type="ECO:0000313" key="18">
    <source>
        <dbReference type="Proteomes" id="UP001516400"/>
    </source>
</evidence>
<dbReference type="Pfam" id="PF01300">
    <property type="entry name" value="Sua5_yciO_yrdC"/>
    <property type="match status" value="1"/>
</dbReference>
<evidence type="ECO:0000256" key="7">
    <source>
        <dbReference type="ARBA" id="ARBA00022475"/>
    </source>
</evidence>
<dbReference type="EC" id="2.7.7.87" evidence="5"/>
<reference evidence="17 18" key="1">
    <citation type="journal article" date="2021" name="BMC Biol.">
        <title>Horizontally acquired antibacterial genes associated with adaptive radiation of ladybird beetles.</title>
        <authorList>
            <person name="Li H.S."/>
            <person name="Tang X.F."/>
            <person name="Huang Y.H."/>
            <person name="Xu Z.Y."/>
            <person name="Chen M.L."/>
            <person name="Du X.Y."/>
            <person name="Qiu B.Y."/>
            <person name="Chen P.T."/>
            <person name="Zhang W."/>
            <person name="Slipinski A."/>
            <person name="Escalona H.E."/>
            <person name="Waterhouse R.M."/>
            <person name="Zwick A."/>
            <person name="Pang H."/>
        </authorList>
    </citation>
    <scope>NUCLEOTIDE SEQUENCE [LARGE SCALE GENOMIC DNA]</scope>
    <source>
        <strain evidence="17">SYSU2018</strain>
    </source>
</reference>
<dbReference type="GO" id="GO:0005739">
    <property type="term" value="C:mitochondrion"/>
    <property type="evidence" value="ECO:0007669"/>
    <property type="project" value="UniProtKB-SubCell"/>
</dbReference>
<comment type="subunit">
    <text evidence="15">Interacts with RSC1A1.</text>
</comment>
<dbReference type="FunFam" id="3.90.870.10:FF:000007">
    <property type="entry name" value="YrdC N6-threonylcarbamoyltransferase domain containing"/>
    <property type="match status" value="1"/>
</dbReference>
<name>A0ABD2NYV0_9CUCU</name>
<dbReference type="AlphaFoldDB" id="A0ABD2NYV0"/>
<keyword evidence="7" id="KW-1003">Cell membrane</keyword>
<comment type="similarity">
    <text evidence="4">Belongs to the SUA5 family.</text>
</comment>
<accession>A0ABD2NYV0</accession>
<keyword evidence="11" id="KW-0496">Mitochondrion</keyword>